<proteinExistence type="predicted"/>
<dbReference type="SUPFAM" id="SSF49265">
    <property type="entry name" value="Fibronectin type III"/>
    <property type="match status" value="1"/>
</dbReference>
<reference evidence="4 5" key="1">
    <citation type="submission" date="2020-07" db="EMBL/GenBank/DDBJ databases">
        <authorList>
            <person name="Cui H."/>
        </authorList>
    </citation>
    <scope>NUCLEOTIDE SEQUENCE [LARGE SCALE GENOMIC DNA]</scope>
    <source>
        <strain evidence="4 5">YPL8</strain>
    </source>
</reference>
<dbReference type="CDD" id="cd00063">
    <property type="entry name" value="FN3"/>
    <property type="match status" value="1"/>
</dbReference>
<dbReference type="InterPro" id="IPR003961">
    <property type="entry name" value="FN3_dom"/>
</dbReference>
<dbReference type="SMART" id="SM00089">
    <property type="entry name" value="PKD"/>
    <property type="match status" value="3"/>
</dbReference>
<evidence type="ECO:0000313" key="5">
    <source>
        <dbReference type="Proteomes" id="UP000509241"/>
    </source>
</evidence>
<evidence type="ECO:0000256" key="1">
    <source>
        <dbReference type="SAM" id="MobiDB-lite"/>
    </source>
</evidence>
<organism evidence="4 5">
    <name type="scientific">Natrinema halophilum</name>
    <dbReference type="NCBI Taxonomy" id="1699371"/>
    <lineage>
        <taxon>Archaea</taxon>
        <taxon>Methanobacteriati</taxon>
        <taxon>Methanobacteriota</taxon>
        <taxon>Stenosarchaea group</taxon>
        <taxon>Halobacteria</taxon>
        <taxon>Halobacteriales</taxon>
        <taxon>Natrialbaceae</taxon>
        <taxon>Natrinema</taxon>
    </lineage>
</organism>
<dbReference type="EMBL" id="CP058601">
    <property type="protein sequence ID" value="QLG49294.1"/>
    <property type="molecule type" value="Genomic_DNA"/>
</dbReference>
<dbReference type="AlphaFoldDB" id="A0A7D5GHN6"/>
<feature type="domain" description="Fibronectin type-III" evidence="3">
    <location>
        <begin position="427"/>
        <end position="508"/>
    </location>
</feature>
<feature type="compositionally biased region" description="Acidic residues" evidence="1">
    <location>
        <begin position="506"/>
        <end position="520"/>
    </location>
</feature>
<dbReference type="Pfam" id="PF00041">
    <property type="entry name" value="fn3"/>
    <property type="match status" value="1"/>
</dbReference>
<feature type="region of interest" description="Disordered" evidence="1">
    <location>
        <begin position="315"/>
        <end position="348"/>
    </location>
</feature>
<feature type="domain" description="PKD" evidence="2">
    <location>
        <begin position="648"/>
        <end position="730"/>
    </location>
</feature>
<dbReference type="SUPFAM" id="SSF49299">
    <property type="entry name" value="PKD domain"/>
    <property type="match status" value="3"/>
</dbReference>
<dbReference type="CDD" id="cd00146">
    <property type="entry name" value="PKD"/>
    <property type="match status" value="3"/>
</dbReference>
<accession>A0A7D5GHN6</accession>
<gene>
    <name evidence="4" type="ORF">HYG82_10695</name>
</gene>
<keyword evidence="5" id="KW-1185">Reference proteome</keyword>
<dbReference type="RefSeq" id="WP_179261029.1">
    <property type="nucleotide sequence ID" value="NZ_CP058601.1"/>
</dbReference>
<dbReference type="GeneID" id="56033764"/>
<dbReference type="InterPro" id="IPR035986">
    <property type="entry name" value="PKD_dom_sf"/>
</dbReference>
<evidence type="ECO:0000259" key="3">
    <source>
        <dbReference type="PROSITE" id="PS50853"/>
    </source>
</evidence>
<dbReference type="Proteomes" id="UP000509241">
    <property type="component" value="Chromosome"/>
</dbReference>
<feature type="region of interest" description="Disordered" evidence="1">
    <location>
        <begin position="600"/>
        <end position="651"/>
    </location>
</feature>
<dbReference type="PROSITE" id="PS51318">
    <property type="entry name" value="TAT"/>
    <property type="match status" value="1"/>
</dbReference>
<dbReference type="Gene3D" id="3.20.20.80">
    <property type="entry name" value="Glycosidases"/>
    <property type="match status" value="1"/>
</dbReference>
<dbReference type="InterPro" id="IPR036116">
    <property type="entry name" value="FN3_sf"/>
</dbReference>
<dbReference type="OrthoDB" id="187859at2157"/>
<feature type="domain" description="PKD" evidence="2">
    <location>
        <begin position="338"/>
        <end position="426"/>
    </location>
</feature>
<dbReference type="InterPro" id="IPR017853">
    <property type="entry name" value="GH"/>
</dbReference>
<dbReference type="InterPro" id="IPR000601">
    <property type="entry name" value="PKD_dom"/>
</dbReference>
<name>A0A7D5GHN6_9EURY</name>
<feature type="compositionally biased region" description="Acidic residues" evidence="1">
    <location>
        <begin position="607"/>
        <end position="622"/>
    </location>
</feature>
<dbReference type="PROSITE" id="PS50853">
    <property type="entry name" value="FN3"/>
    <property type="match status" value="1"/>
</dbReference>
<dbReference type="Gene3D" id="2.60.40.10">
    <property type="entry name" value="Immunoglobulins"/>
    <property type="match status" value="4"/>
</dbReference>
<dbReference type="InterPro" id="IPR022409">
    <property type="entry name" value="PKD/Chitinase_dom"/>
</dbReference>
<sequence>METVHTRRNILKTSAAGTVVGAGLIGSSSSAMAAGASFGDGVNLQPSYFCDGDQDIGWELMNQYPNIETLRIEIEPFSFGEVNTTVEDAKRWIDEATENGYTVIASYHHYPDNGASQASALQNAADFWAEHYGTLSQDSSFTINMMNEWGNHSVSASDYASAYNDAIDTVRTETTYTGPIVCDAPGWGQGTHRLADAVEEIDDDDLILSAHVYPSGHNATTGESLKPEHLDVMDETGYPCMIGEFGNYATTTGADWSAIVDHATSLGWPVIGWAWNGDGTDGGMNMADPYWGNECSGPYSESSYFDVVYDKLGSGGSNDGGNDDGGSDDGSGGGNAEPTASINAGTTDAPVGEAVSFDASASSDEDGTIERYEWTFGDGTSSSGERVDHTFGEAGEYEVTLTVTDDAGATASDAVTVVVSGEAGPQAPTNLEVAETSPSSITIQWNGVDGADHYVTYVDGSADHETPETSTTIDSLEADTDYEIAVSAVADGGTESVARTVSATTESDDGSDGNDGSDEELNAEIRASTTSASVGERIGFNAVETTDERTWVTELSWDLGDGTTASGWWNAHRYDSSGTYTVALTATDNEGVATTHEVEVTVGSGGNDDDGGNDGSDSDDGSSETGGDGGADEDGRSNGNETPPTDGLNAEIRASTTSVSAGERVSFNAAETTGTSTWITDLKWDLGDGTTASGWWNAHRYDSSGTYTVALTATDNEGTATTHEVDITVS</sequence>
<dbReference type="InterPro" id="IPR013783">
    <property type="entry name" value="Ig-like_fold"/>
</dbReference>
<dbReference type="PROSITE" id="PS50093">
    <property type="entry name" value="PKD"/>
    <property type="match status" value="3"/>
</dbReference>
<feature type="region of interest" description="Disordered" evidence="1">
    <location>
        <begin position="496"/>
        <end position="520"/>
    </location>
</feature>
<protein>
    <submittedName>
        <fullName evidence="4">PKD domain-containing protein</fullName>
    </submittedName>
</protein>
<dbReference type="KEGG" id="haly:HYG82_10695"/>
<feature type="domain" description="PKD" evidence="2">
    <location>
        <begin position="521"/>
        <end position="607"/>
    </location>
</feature>
<evidence type="ECO:0000259" key="2">
    <source>
        <dbReference type="PROSITE" id="PS50093"/>
    </source>
</evidence>
<evidence type="ECO:0000313" key="4">
    <source>
        <dbReference type="EMBL" id="QLG49294.1"/>
    </source>
</evidence>
<dbReference type="InterPro" id="IPR006311">
    <property type="entry name" value="TAT_signal"/>
</dbReference>
<dbReference type="SUPFAM" id="SSF51445">
    <property type="entry name" value="(Trans)glycosidases"/>
    <property type="match status" value="1"/>
</dbReference>
<dbReference type="SMART" id="SM00060">
    <property type="entry name" value="FN3"/>
    <property type="match status" value="1"/>
</dbReference>
<dbReference type="Pfam" id="PF18911">
    <property type="entry name" value="PKD_4"/>
    <property type="match status" value="3"/>
</dbReference>